<evidence type="ECO:0000313" key="2">
    <source>
        <dbReference type="EMBL" id="PSL07504.1"/>
    </source>
</evidence>
<dbReference type="Proteomes" id="UP000240708">
    <property type="component" value="Unassembled WGS sequence"/>
</dbReference>
<feature type="domain" description="Schlafen AlbA-2" evidence="1">
    <location>
        <begin position="18"/>
        <end position="138"/>
    </location>
</feature>
<dbReference type="InterPro" id="IPR007421">
    <property type="entry name" value="Schlafen_AlbA_2_dom"/>
</dbReference>
<gene>
    <name evidence="2" type="ORF">CLV48_101436</name>
</gene>
<dbReference type="Pfam" id="PF04326">
    <property type="entry name" value="SLFN_AlbA_2"/>
    <property type="match status" value="1"/>
</dbReference>
<evidence type="ECO:0000259" key="1">
    <source>
        <dbReference type="Pfam" id="PF04326"/>
    </source>
</evidence>
<sequence length="140" mass="15960">MDFKKDNEFIDSLLKAEEGEVLDFKQNINKSSRIAKTMVAFANTKGGKIAIGISDQKKITGIDPEEELFMIEKANREYCSPPVEFSYGVYEIDRIDDLELDEETHVLIIEIAVSSLEHKYRNPDGTLTKYIRIRDKSVPG</sequence>
<keyword evidence="3" id="KW-1185">Reference proteome</keyword>
<proteinExistence type="predicted"/>
<dbReference type="OrthoDB" id="9810282at2"/>
<dbReference type="PANTHER" id="PTHR30595:SF6">
    <property type="entry name" value="SCHLAFEN ALBA-2 DOMAIN-CONTAINING PROTEIN"/>
    <property type="match status" value="1"/>
</dbReference>
<dbReference type="InterPro" id="IPR038461">
    <property type="entry name" value="Schlafen_AlbA_2_dom_sf"/>
</dbReference>
<name>A0A2P8EDK0_9BACT</name>
<keyword evidence="2" id="KW-0238">DNA-binding</keyword>
<evidence type="ECO:0000313" key="3">
    <source>
        <dbReference type="Proteomes" id="UP000240708"/>
    </source>
</evidence>
<accession>A0A2P8EDK0</accession>
<dbReference type="Gene3D" id="3.30.950.30">
    <property type="entry name" value="Schlafen, AAA domain"/>
    <property type="match status" value="1"/>
</dbReference>
<dbReference type="PANTHER" id="PTHR30595">
    <property type="entry name" value="GLPR-RELATED TRANSCRIPTIONAL REPRESSOR"/>
    <property type="match status" value="1"/>
</dbReference>
<dbReference type="AlphaFoldDB" id="A0A2P8EDK0"/>
<comment type="caution">
    <text evidence="2">The sequence shown here is derived from an EMBL/GenBank/DDBJ whole genome shotgun (WGS) entry which is preliminary data.</text>
</comment>
<protein>
    <submittedName>
        <fullName evidence="2">Putative DNA-binding protein</fullName>
    </submittedName>
</protein>
<reference evidence="2 3" key="1">
    <citation type="submission" date="2018-03" db="EMBL/GenBank/DDBJ databases">
        <title>Genomic Encyclopedia of Archaeal and Bacterial Type Strains, Phase II (KMG-II): from individual species to whole genera.</title>
        <authorList>
            <person name="Goeker M."/>
        </authorList>
    </citation>
    <scope>NUCLEOTIDE SEQUENCE [LARGE SCALE GENOMIC DNA]</scope>
    <source>
        <strain evidence="2 3">DSM 28057</strain>
    </source>
</reference>
<dbReference type="EMBL" id="PYGF01000001">
    <property type="protein sequence ID" value="PSL07504.1"/>
    <property type="molecule type" value="Genomic_DNA"/>
</dbReference>
<dbReference type="GO" id="GO:0003677">
    <property type="term" value="F:DNA binding"/>
    <property type="evidence" value="ECO:0007669"/>
    <property type="project" value="UniProtKB-KW"/>
</dbReference>
<organism evidence="2 3">
    <name type="scientific">Cecembia rubra</name>
    <dbReference type="NCBI Taxonomy" id="1485585"/>
    <lineage>
        <taxon>Bacteria</taxon>
        <taxon>Pseudomonadati</taxon>
        <taxon>Bacteroidota</taxon>
        <taxon>Cytophagia</taxon>
        <taxon>Cytophagales</taxon>
        <taxon>Cyclobacteriaceae</taxon>
        <taxon>Cecembia</taxon>
    </lineage>
</organism>